<protein>
    <submittedName>
        <fullName evidence="5">Heat shock 70 kDa protein 3-like</fullName>
    </submittedName>
</protein>
<gene>
    <name evidence="5" type="primary">LOC120255549</name>
</gene>
<keyword evidence="4" id="KW-1185">Reference proteome</keyword>
<name>A0AB40AVY3_DIOCR</name>
<dbReference type="GO" id="GO:0140662">
    <property type="term" value="F:ATP-dependent protein folding chaperone"/>
    <property type="evidence" value="ECO:0007669"/>
    <property type="project" value="InterPro"/>
</dbReference>
<proteinExistence type="inferred from homology"/>
<sequence length="175" mass="19772">MFLINMRNTAESYLNTNIKNVVVIVPAYLFDSRHQTSNNASVIGKLHVLRLSSASTITVIAYSLAKKANIFGKKNVLIFDPGGGPIDDYMVDLYRSFIDAAKATSDVFFEAYRPAAIYFPNSLALISRTEQLLKTLENHDSLSYMQNMDNPYSILIQITHLLTNGWMCLPHDEFR</sequence>
<dbReference type="PANTHER" id="PTHR19375">
    <property type="entry name" value="HEAT SHOCK PROTEIN 70KDA"/>
    <property type="match status" value="1"/>
</dbReference>
<dbReference type="SUPFAM" id="SSF53067">
    <property type="entry name" value="Actin-like ATPase domain"/>
    <property type="match status" value="1"/>
</dbReference>
<evidence type="ECO:0000256" key="3">
    <source>
        <dbReference type="ARBA" id="ARBA00022840"/>
    </source>
</evidence>
<accession>A0AB40AVY3</accession>
<dbReference type="InterPro" id="IPR013126">
    <property type="entry name" value="Hsp_70_fam"/>
</dbReference>
<dbReference type="Pfam" id="PF00012">
    <property type="entry name" value="HSP70"/>
    <property type="match status" value="1"/>
</dbReference>
<reference evidence="5" key="1">
    <citation type="submission" date="2025-08" db="UniProtKB">
        <authorList>
            <consortium name="RefSeq"/>
        </authorList>
    </citation>
    <scope>IDENTIFICATION</scope>
</reference>
<dbReference type="InterPro" id="IPR043129">
    <property type="entry name" value="ATPase_NBD"/>
</dbReference>
<evidence type="ECO:0000313" key="4">
    <source>
        <dbReference type="Proteomes" id="UP001515500"/>
    </source>
</evidence>
<evidence type="ECO:0000256" key="2">
    <source>
        <dbReference type="ARBA" id="ARBA00022741"/>
    </source>
</evidence>
<dbReference type="AlphaFoldDB" id="A0AB40AVY3"/>
<comment type="similarity">
    <text evidence="1">Belongs to the heat shock protein 70 family.</text>
</comment>
<dbReference type="GeneID" id="120255549"/>
<evidence type="ECO:0000256" key="1">
    <source>
        <dbReference type="ARBA" id="ARBA00007381"/>
    </source>
</evidence>
<dbReference type="FunFam" id="3.30.420.40:FF:000028">
    <property type="entry name" value="heat shock 70 kDa protein-like"/>
    <property type="match status" value="1"/>
</dbReference>
<evidence type="ECO:0000313" key="5">
    <source>
        <dbReference type="RefSeq" id="XP_039119295.1"/>
    </source>
</evidence>
<keyword evidence="2" id="KW-0547">Nucleotide-binding</keyword>
<dbReference type="RefSeq" id="XP_039119295.1">
    <property type="nucleotide sequence ID" value="XM_039263361.1"/>
</dbReference>
<dbReference type="Gene3D" id="3.30.420.40">
    <property type="match status" value="2"/>
</dbReference>
<dbReference type="Proteomes" id="UP001515500">
    <property type="component" value="Unplaced"/>
</dbReference>
<keyword evidence="3" id="KW-0067">ATP-binding</keyword>
<organism evidence="4 5">
    <name type="scientific">Dioscorea cayennensis subsp. rotundata</name>
    <name type="common">White Guinea yam</name>
    <name type="synonym">Dioscorea rotundata</name>
    <dbReference type="NCBI Taxonomy" id="55577"/>
    <lineage>
        <taxon>Eukaryota</taxon>
        <taxon>Viridiplantae</taxon>
        <taxon>Streptophyta</taxon>
        <taxon>Embryophyta</taxon>
        <taxon>Tracheophyta</taxon>
        <taxon>Spermatophyta</taxon>
        <taxon>Magnoliopsida</taxon>
        <taxon>Liliopsida</taxon>
        <taxon>Dioscoreales</taxon>
        <taxon>Dioscoreaceae</taxon>
        <taxon>Dioscorea</taxon>
    </lineage>
</organism>
<dbReference type="GO" id="GO:0005524">
    <property type="term" value="F:ATP binding"/>
    <property type="evidence" value="ECO:0007669"/>
    <property type="project" value="UniProtKB-KW"/>
</dbReference>